<keyword evidence="2 5" id="KW-0812">Transmembrane</keyword>
<feature type="transmembrane region" description="Helical" evidence="5">
    <location>
        <begin position="167"/>
        <end position="187"/>
    </location>
</feature>
<feature type="transmembrane region" description="Helical" evidence="5">
    <location>
        <begin position="199"/>
        <end position="220"/>
    </location>
</feature>
<keyword evidence="4 5" id="KW-0472">Membrane</keyword>
<name>A0A8J8C6V5_9EURY</name>
<dbReference type="Pfam" id="PF01226">
    <property type="entry name" value="Form_Nir_trans"/>
    <property type="match status" value="1"/>
</dbReference>
<proteinExistence type="predicted"/>
<accession>A0A8J8C6V5</accession>
<comment type="caution">
    <text evidence="6">The sequence shown here is derived from an EMBL/GenBank/DDBJ whole genome shotgun (WGS) entry which is preliminary data.</text>
</comment>
<protein>
    <submittedName>
        <fullName evidence="6">Formate/nitrite transporter family protein</fullName>
    </submittedName>
</protein>
<dbReference type="Proteomes" id="UP000766550">
    <property type="component" value="Unassembled WGS sequence"/>
</dbReference>
<dbReference type="RefSeq" id="WP_162316127.1">
    <property type="nucleotide sequence ID" value="NZ_JAHQXF010000001.1"/>
</dbReference>
<comment type="subcellular location">
    <subcellularLocation>
        <location evidence="1">Membrane</location>
        <topology evidence="1">Multi-pass membrane protein</topology>
    </subcellularLocation>
</comment>
<sequence length="277" mass="28676">MSDTSRGGSTPDEQAEGEDILELQIRRGLSELNRPTSGLSLSALSAGLDIGFGPLLMGVILTAADPAFGELPKQLLLGVVYGVGFILVVLGRSELFTEHTTLAVLPVLNGDASVARLGRLWGLVYVSNISGALVFAVFAVTIGPAIGVVEASAFTELATAYTKLSPGVLVGAGVLAGWLMGLLSWLVAAADSTIARLSVVWLITAAIGFAHLPHCIAGTVEVFGGVLVSPEVGYVDFLRFLLFSTVGNIVGGTVFVALLKFGHVARSGPSTREIQSD</sequence>
<dbReference type="InterPro" id="IPR000292">
    <property type="entry name" value="For/NO2_transpt"/>
</dbReference>
<evidence type="ECO:0000313" key="6">
    <source>
        <dbReference type="EMBL" id="MBV0922960.1"/>
    </source>
</evidence>
<feature type="transmembrane region" description="Helical" evidence="5">
    <location>
        <begin position="75"/>
        <end position="91"/>
    </location>
</feature>
<evidence type="ECO:0000256" key="3">
    <source>
        <dbReference type="ARBA" id="ARBA00022989"/>
    </source>
</evidence>
<organism evidence="6 7">
    <name type="scientific">Haloarcula limicola</name>
    <dbReference type="NCBI Taxonomy" id="1429915"/>
    <lineage>
        <taxon>Archaea</taxon>
        <taxon>Methanobacteriati</taxon>
        <taxon>Methanobacteriota</taxon>
        <taxon>Stenosarchaea group</taxon>
        <taxon>Halobacteria</taxon>
        <taxon>Halobacteriales</taxon>
        <taxon>Haloarculaceae</taxon>
        <taxon>Haloarcula</taxon>
    </lineage>
</organism>
<evidence type="ECO:0000256" key="1">
    <source>
        <dbReference type="ARBA" id="ARBA00004141"/>
    </source>
</evidence>
<dbReference type="PANTHER" id="PTHR30520">
    <property type="entry name" value="FORMATE TRANSPORTER-RELATED"/>
    <property type="match status" value="1"/>
</dbReference>
<dbReference type="GO" id="GO:0005886">
    <property type="term" value="C:plasma membrane"/>
    <property type="evidence" value="ECO:0007669"/>
    <property type="project" value="TreeGrafter"/>
</dbReference>
<gene>
    <name evidence="6" type="ORF">KTS45_02005</name>
</gene>
<reference evidence="6 7" key="1">
    <citation type="submission" date="2021-06" db="EMBL/GenBank/DDBJ databases">
        <title>New haloarchaea isolates fom saline soil.</title>
        <authorList>
            <person name="Duran-Viseras A."/>
            <person name="Sanchez-Porro C.S."/>
            <person name="Ventosa A."/>
        </authorList>
    </citation>
    <scope>NUCLEOTIDE SEQUENCE [LARGE SCALE GENOMIC DNA]</scope>
    <source>
        <strain evidence="6 7">JCM 183640</strain>
    </source>
</reference>
<dbReference type="OrthoDB" id="117182at2157"/>
<feature type="transmembrane region" description="Helical" evidence="5">
    <location>
        <begin position="123"/>
        <end position="147"/>
    </location>
</feature>
<dbReference type="InterPro" id="IPR023271">
    <property type="entry name" value="Aquaporin-like"/>
</dbReference>
<feature type="transmembrane region" description="Helical" evidence="5">
    <location>
        <begin position="240"/>
        <end position="259"/>
    </location>
</feature>
<evidence type="ECO:0000256" key="2">
    <source>
        <dbReference type="ARBA" id="ARBA00022692"/>
    </source>
</evidence>
<dbReference type="EMBL" id="JAHQXF010000001">
    <property type="protein sequence ID" value="MBV0922960.1"/>
    <property type="molecule type" value="Genomic_DNA"/>
</dbReference>
<dbReference type="GO" id="GO:0015499">
    <property type="term" value="F:formate transmembrane transporter activity"/>
    <property type="evidence" value="ECO:0007669"/>
    <property type="project" value="TreeGrafter"/>
</dbReference>
<keyword evidence="3 5" id="KW-1133">Transmembrane helix</keyword>
<evidence type="ECO:0000256" key="5">
    <source>
        <dbReference type="SAM" id="Phobius"/>
    </source>
</evidence>
<keyword evidence="7" id="KW-1185">Reference proteome</keyword>
<evidence type="ECO:0000313" key="7">
    <source>
        <dbReference type="Proteomes" id="UP000766550"/>
    </source>
</evidence>
<dbReference type="PANTHER" id="PTHR30520:SF2">
    <property type="entry name" value="INNER MEMBRANE PROTEIN YFDC"/>
    <property type="match status" value="1"/>
</dbReference>
<feature type="transmembrane region" description="Helical" evidence="5">
    <location>
        <begin position="39"/>
        <end position="63"/>
    </location>
</feature>
<dbReference type="Gene3D" id="1.20.1080.10">
    <property type="entry name" value="Glycerol uptake facilitator protein"/>
    <property type="match status" value="1"/>
</dbReference>
<dbReference type="AlphaFoldDB" id="A0A8J8C6V5"/>
<evidence type="ECO:0000256" key="4">
    <source>
        <dbReference type="ARBA" id="ARBA00023136"/>
    </source>
</evidence>